<dbReference type="OrthoDB" id="10543714at2759"/>
<name>A0A397V677_9GLOM</name>
<accession>A0A397V677</accession>
<organism evidence="2 3">
    <name type="scientific">Gigaspora rosea</name>
    <dbReference type="NCBI Taxonomy" id="44941"/>
    <lineage>
        <taxon>Eukaryota</taxon>
        <taxon>Fungi</taxon>
        <taxon>Fungi incertae sedis</taxon>
        <taxon>Mucoromycota</taxon>
        <taxon>Glomeromycotina</taxon>
        <taxon>Glomeromycetes</taxon>
        <taxon>Diversisporales</taxon>
        <taxon>Gigasporaceae</taxon>
        <taxon>Gigaspora</taxon>
    </lineage>
</organism>
<feature type="compositionally biased region" description="Low complexity" evidence="1">
    <location>
        <begin position="26"/>
        <end position="42"/>
    </location>
</feature>
<keyword evidence="3" id="KW-1185">Reference proteome</keyword>
<gene>
    <name evidence="2" type="ORF">C2G38_2187037</name>
</gene>
<evidence type="ECO:0000313" key="2">
    <source>
        <dbReference type="EMBL" id="RIB17542.1"/>
    </source>
</evidence>
<evidence type="ECO:0000256" key="1">
    <source>
        <dbReference type="SAM" id="MobiDB-lite"/>
    </source>
</evidence>
<proteinExistence type="predicted"/>
<feature type="compositionally biased region" description="Low complexity" evidence="1">
    <location>
        <begin position="73"/>
        <end position="102"/>
    </location>
</feature>
<feature type="compositionally biased region" description="Acidic residues" evidence="1">
    <location>
        <begin position="63"/>
        <end position="72"/>
    </location>
</feature>
<dbReference type="Proteomes" id="UP000266673">
    <property type="component" value="Unassembled WGS sequence"/>
</dbReference>
<sequence length="223" mass="25295">MFNIDKSDSSDNENMFTLPEYPNIADSNNIDSSDGTNNNGNNDIDDNCNNDTDGNSCKDIDTNDNNDIDDNSNNDIDNNINNGIDNNENNNIDDNNNNVNNDETPLEKNDPALNNSVHKFVKSYKRRREMQDTYVCPAVTSFLHACDEDTGQNDSKNYHRCGKRIRVQVTAASRRKQGSTRILKEAHQENQSNNSQINKAAIQELDYFIMPARKKCQKNDHII</sequence>
<feature type="region of interest" description="Disordered" evidence="1">
    <location>
        <begin position="63"/>
        <end position="112"/>
    </location>
</feature>
<evidence type="ECO:0000313" key="3">
    <source>
        <dbReference type="Proteomes" id="UP000266673"/>
    </source>
</evidence>
<dbReference type="EMBL" id="QKWP01000599">
    <property type="protein sequence ID" value="RIB17542.1"/>
    <property type="molecule type" value="Genomic_DNA"/>
</dbReference>
<feature type="region of interest" description="Disordered" evidence="1">
    <location>
        <begin position="1"/>
        <end position="47"/>
    </location>
</feature>
<comment type="caution">
    <text evidence="2">The sequence shown here is derived from an EMBL/GenBank/DDBJ whole genome shotgun (WGS) entry which is preliminary data.</text>
</comment>
<dbReference type="AlphaFoldDB" id="A0A397V677"/>
<reference evidence="2 3" key="1">
    <citation type="submission" date="2018-06" db="EMBL/GenBank/DDBJ databases">
        <title>Comparative genomics reveals the genomic features of Rhizophagus irregularis, R. cerebriforme, R. diaphanum and Gigaspora rosea, and their symbiotic lifestyle signature.</title>
        <authorList>
            <person name="Morin E."/>
            <person name="San Clemente H."/>
            <person name="Chen E.C.H."/>
            <person name="De La Providencia I."/>
            <person name="Hainaut M."/>
            <person name="Kuo A."/>
            <person name="Kohler A."/>
            <person name="Murat C."/>
            <person name="Tang N."/>
            <person name="Roy S."/>
            <person name="Loubradou J."/>
            <person name="Henrissat B."/>
            <person name="Grigoriev I.V."/>
            <person name="Corradi N."/>
            <person name="Roux C."/>
            <person name="Martin F.M."/>
        </authorList>
    </citation>
    <scope>NUCLEOTIDE SEQUENCE [LARGE SCALE GENOMIC DNA]</scope>
    <source>
        <strain evidence="2 3">DAOM 194757</strain>
    </source>
</reference>
<protein>
    <submittedName>
        <fullName evidence="2">Uncharacterized protein</fullName>
    </submittedName>
</protein>